<protein>
    <submittedName>
        <fullName evidence="1">Uncharacterized protein</fullName>
    </submittedName>
</protein>
<dbReference type="AlphaFoldDB" id="D8Q595"/>
<gene>
    <name evidence="1" type="ORF">SCHCODRAFT_109145</name>
</gene>
<accession>D8Q595</accession>
<feature type="non-terminal residue" evidence="1">
    <location>
        <position position="477"/>
    </location>
</feature>
<dbReference type="Proteomes" id="UP000007431">
    <property type="component" value="Unassembled WGS sequence"/>
</dbReference>
<sequence>MSSDHPEHPQGPIARVPPDVLLEIFDACRIVNDVTFDDVPSSLGPENRVIVRAGPPAVAAVCQSWHNLAIHTPTLWTDVHIKFRTYSDNLSSAAALLRVILSRSAELPLSISMRSHCNKYIVTDAAKALVDVLIEHCARWTRLDVFVSETIFHLLLPARGRLAQLRSVRSIFRFKMLARLDWTPLRDLFSDCPALTDVEHWGPQIDFPWEQLERLSLKGRPSPAALERTTRARALYLTEQTIERSSHGLLRPESLIRVERPLLHKLTVARGHRLRCFRAPNLAECHVIKDTLDPEDLAIVTHYVRGEGVKLTTLSISVGSALSVELSELFAHCDALQHLQLRLLAKDQSGEGLDENTVAFNDALSSLVVRHDRRAYLPALRRLGIMMIWVTCSEEVASLYDIVRSRALAPDIVAPCLETLVLRIRFGLQHPTSFPDEINNIKERLQSCRLEGKPAVDIDHDDSVELRRLWCEEWTMV</sequence>
<dbReference type="RefSeq" id="XP_003032271.1">
    <property type="nucleotide sequence ID" value="XM_003032225.1"/>
</dbReference>
<dbReference type="KEGG" id="scm:SCHCO_02625763"/>
<evidence type="ECO:0000313" key="2">
    <source>
        <dbReference type="Proteomes" id="UP000007431"/>
    </source>
</evidence>
<reference evidence="1 2" key="1">
    <citation type="journal article" date="2010" name="Nat. Biotechnol.">
        <title>Genome sequence of the model mushroom Schizophyllum commune.</title>
        <authorList>
            <person name="Ohm R.A."/>
            <person name="de Jong J.F."/>
            <person name="Lugones L.G."/>
            <person name="Aerts A."/>
            <person name="Kothe E."/>
            <person name="Stajich J.E."/>
            <person name="de Vries R.P."/>
            <person name="Record E."/>
            <person name="Levasseur A."/>
            <person name="Baker S.E."/>
            <person name="Bartholomew K.A."/>
            <person name="Coutinho P.M."/>
            <person name="Erdmann S."/>
            <person name="Fowler T.J."/>
            <person name="Gathman A.C."/>
            <person name="Lombard V."/>
            <person name="Henrissat B."/>
            <person name="Knabe N."/>
            <person name="Kuees U."/>
            <person name="Lilly W.W."/>
            <person name="Lindquist E."/>
            <person name="Lucas S."/>
            <person name="Magnuson J.K."/>
            <person name="Piumi F."/>
            <person name="Raudaskoski M."/>
            <person name="Salamov A."/>
            <person name="Schmutz J."/>
            <person name="Schwarze F.W.M.R."/>
            <person name="vanKuyk P.A."/>
            <person name="Horton J.S."/>
            <person name="Grigoriev I.V."/>
            <person name="Woesten H.A.B."/>
        </authorList>
    </citation>
    <scope>NUCLEOTIDE SEQUENCE [LARGE SCALE GENOMIC DNA]</scope>
    <source>
        <strain evidence="2">H4-8 / FGSC 9210</strain>
    </source>
</reference>
<name>D8Q595_SCHCM</name>
<dbReference type="GeneID" id="9589916"/>
<evidence type="ECO:0000313" key="1">
    <source>
        <dbReference type="EMBL" id="EFI97368.1"/>
    </source>
</evidence>
<dbReference type="HOGENOM" id="CLU_033268_0_0_1"/>
<keyword evidence="2" id="KW-1185">Reference proteome</keyword>
<dbReference type="OMA" id="FIVMPAN"/>
<proteinExistence type="predicted"/>
<dbReference type="eggNOG" id="ENOG502RBPY">
    <property type="taxonomic scope" value="Eukaryota"/>
</dbReference>
<organism evidence="2">
    <name type="scientific">Schizophyllum commune (strain H4-8 / FGSC 9210)</name>
    <name type="common">Split gill fungus</name>
    <dbReference type="NCBI Taxonomy" id="578458"/>
    <lineage>
        <taxon>Eukaryota</taxon>
        <taxon>Fungi</taxon>
        <taxon>Dikarya</taxon>
        <taxon>Basidiomycota</taxon>
        <taxon>Agaricomycotina</taxon>
        <taxon>Agaricomycetes</taxon>
        <taxon>Agaricomycetidae</taxon>
        <taxon>Agaricales</taxon>
        <taxon>Schizophyllaceae</taxon>
        <taxon>Schizophyllum</taxon>
    </lineage>
</organism>
<dbReference type="VEuPathDB" id="FungiDB:SCHCODRAFT_02625763"/>
<dbReference type="OrthoDB" id="2269034at2759"/>
<dbReference type="InParanoid" id="D8Q595"/>
<dbReference type="EMBL" id="GL377306">
    <property type="protein sequence ID" value="EFI97368.1"/>
    <property type="molecule type" value="Genomic_DNA"/>
</dbReference>